<keyword evidence="2" id="KW-1185">Reference proteome</keyword>
<protein>
    <submittedName>
        <fullName evidence="1">Uncharacterized protein</fullName>
    </submittedName>
</protein>
<dbReference type="KEGG" id="spaa:SPAPADRAFT_67764"/>
<dbReference type="OrthoDB" id="4084947at2759"/>
<name>G3ARD2_SPAPN</name>
<dbReference type="Proteomes" id="UP000000709">
    <property type="component" value="Unassembled WGS sequence"/>
</dbReference>
<dbReference type="eggNOG" id="ENOG502RPYN">
    <property type="taxonomic scope" value="Eukaryota"/>
</dbReference>
<dbReference type="EMBL" id="GL996503">
    <property type="protein sequence ID" value="EGW31738.1"/>
    <property type="molecule type" value="Genomic_DNA"/>
</dbReference>
<evidence type="ECO:0000313" key="1">
    <source>
        <dbReference type="EMBL" id="EGW31738.1"/>
    </source>
</evidence>
<reference evidence="1 2" key="1">
    <citation type="journal article" date="2011" name="Proc. Natl. Acad. Sci. U.S.A.">
        <title>Comparative genomics of xylose-fermenting fungi for enhanced biofuel production.</title>
        <authorList>
            <person name="Wohlbach D.J."/>
            <person name="Kuo A."/>
            <person name="Sato T.K."/>
            <person name="Potts K.M."/>
            <person name="Salamov A.A."/>
            <person name="LaButti K.M."/>
            <person name="Sun H."/>
            <person name="Clum A."/>
            <person name="Pangilinan J.L."/>
            <person name="Lindquist E.A."/>
            <person name="Lucas S."/>
            <person name="Lapidus A."/>
            <person name="Jin M."/>
            <person name="Gunawan C."/>
            <person name="Balan V."/>
            <person name="Dale B.E."/>
            <person name="Jeffries T.W."/>
            <person name="Zinkel R."/>
            <person name="Barry K.W."/>
            <person name="Grigoriev I.V."/>
            <person name="Gasch A.P."/>
        </authorList>
    </citation>
    <scope>NUCLEOTIDE SEQUENCE [LARGE SCALE GENOMIC DNA]</scope>
    <source>
        <strain evidence="2">NRRL Y-27907 / 11-Y1</strain>
    </source>
</reference>
<dbReference type="HOGENOM" id="CLU_521913_0_0_1"/>
<gene>
    <name evidence="1" type="ORF">SPAPADRAFT_67764</name>
</gene>
<dbReference type="GeneID" id="18875180"/>
<dbReference type="OMA" id="LINWTFY"/>
<dbReference type="AlphaFoldDB" id="G3ARD2"/>
<dbReference type="InParanoid" id="G3ARD2"/>
<evidence type="ECO:0000313" key="2">
    <source>
        <dbReference type="Proteomes" id="UP000000709"/>
    </source>
</evidence>
<organism evidence="2">
    <name type="scientific">Spathaspora passalidarum (strain NRRL Y-27907 / 11-Y1)</name>
    <dbReference type="NCBI Taxonomy" id="619300"/>
    <lineage>
        <taxon>Eukaryota</taxon>
        <taxon>Fungi</taxon>
        <taxon>Dikarya</taxon>
        <taxon>Ascomycota</taxon>
        <taxon>Saccharomycotina</taxon>
        <taxon>Pichiomycetes</taxon>
        <taxon>Debaryomycetaceae</taxon>
        <taxon>Spathaspora</taxon>
    </lineage>
</organism>
<proteinExistence type="predicted"/>
<accession>G3ARD2</accession>
<dbReference type="RefSeq" id="XP_007376516.1">
    <property type="nucleotide sequence ID" value="XM_007376454.1"/>
</dbReference>
<sequence>MPIPLETIHVNQSKFIDKLILDDTDKDLTNTKQFDELLTHLESTLSQLLTPSVDIIRILFTLASRTNEDTSLRDRAVFILNKYIESDNEPLYSNLIEFIEDFAESQYVVKQTVKSPKKKINTTDGRTGDIMNMIETSPRKKQKQPIIGEVSDSEEESPILANTQDEIDSMREEVKMEHPEINNLSTFLNRVNGTVLKKEEIKSISHDKWDRIKVFGDVILSKRLHPKKNFTIWNLINWTFYCCGKSSNSYSNYHAIYTTHSNVLQLIFTLVEIDLVQKGDLLQRLITQLAHFKASWYDRLIEFVFNGLSHRDSPIPKSCYSYEKDLLQKSEPALTQNKQDNLHSLNLRFKIVNMVYYWSFLKNEDDSSSTSMSQLLKQLTQKLLTMDYNYLIEFYYSIHSESHIELMYRKSFLVTLSQYFLTEITGVPQFDFRLTSEQDENLQLVLKWMGTSNIYLSITEDETFVSFNSFLQTWLKFNFVLSWLFTQVVNDLDDKDSIEVDTIFDICEKADVLRTGVFEEKI</sequence>